<dbReference type="HOGENOM" id="CLU_1731844_0_0_1"/>
<name>K2RUE7_MACPH</name>
<dbReference type="eggNOG" id="ENOG502SYDQ">
    <property type="taxonomic scope" value="Eukaryota"/>
</dbReference>
<sequence>MVVCHMVITPNPRTTSCERYFVKFGDGSSRSEFLEYNPDHAYEENRNAPSDYQRLIPVTPGKWLEYIHIKLENGVHVDLHAATTWHILSDNVQDGSTVLKDCLCMLLDHFPRWNNWGDDGLDDDAGTNSFEEIADLTWTWNREDAAARFIT</sequence>
<gene>
    <name evidence="1" type="ORF">MPH_09011</name>
</gene>
<dbReference type="AlphaFoldDB" id="K2RUE7"/>
<organism evidence="1 2">
    <name type="scientific">Macrophomina phaseolina (strain MS6)</name>
    <name type="common">Charcoal rot fungus</name>
    <dbReference type="NCBI Taxonomy" id="1126212"/>
    <lineage>
        <taxon>Eukaryota</taxon>
        <taxon>Fungi</taxon>
        <taxon>Dikarya</taxon>
        <taxon>Ascomycota</taxon>
        <taxon>Pezizomycotina</taxon>
        <taxon>Dothideomycetes</taxon>
        <taxon>Dothideomycetes incertae sedis</taxon>
        <taxon>Botryosphaeriales</taxon>
        <taxon>Botryosphaeriaceae</taxon>
        <taxon>Macrophomina</taxon>
    </lineage>
</organism>
<dbReference type="OrthoDB" id="5419808at2759"/>
<dbReference type="InParanoid" id="K2RUE7"/>
<accession>K2RUE7</accession>
<protein>
    <submittedName>
        <fullName evidence="1">Uncharacterized protein</fullName>
    </submittedName>
</protein>
<reference evidence="1 2" key="1">
    <citation type="journal article" date="2012" name="BMC Genomics">
        <title>Tools to kill: Genome of one of the most destructive plant pathogenic fungi Macrophomina phaseolina.</title>
        <authorList>
            <person name="Islam M.S."/>
            <person name="Haque M.S."/>
            <person name="Islam M.M."/>
            <person name="Emdad E.M."/>
            <person name="Halim A."/>
            <person name="Hossen Q.M.M."/>
            <person name="Hossain M.Z."/>
            <person name="Ahmed B."/>
            <person name="Rahim S."/>
            <person name="Rahman M.S."/>
            <person name="Alam M.M."/>
            <person name="Hou S."/>
            <person name="Wan X."/>
            <person name="Saito J.A."/>
            <person name="Alam M."/>
        </authorList>
    </citation>
    <scope>NUCLEOTIDE SEQUENCE [LARGE SCALE GENOMIC DNA]</scope>
    <source>
        <strain evidence="1 2">MS6</strain>
    </source>
</reference>
<dbReference type="EMBL" id="AHHD01000383">
    <property type="protein sequence ID" value="EKG13829.1"/>
    <property type="molecule type" value="Genomic_DNA"/>
</dbReference>
<dbReference type="Proteomes" id="UP000007129">
    <property type="component" value="Unassembled WGS sequence"/>
</dbReference>
<evidence type="ECO:0000313" key="1">
    <source>
        <dbReference type="EMBL" id="EKG13829.1"/>
    </source>
</evidence>
<evidence type="ECO:0000313" key="2">
    <source>
        <dbReference type="Proteomes" id="UP000007129"/>
    </source>
</evidence>
<proteinExistence type="predicted"/>
<comment type="caution">
    <text evidence="1">The sequence shown here is derived from an EMBL/GenBank/DDBJ whole genome shotgun (WGS) entry which is preliminary data.</text>
</comment>
<dbReference type="VEuPathDB" id="FungiDB:MPH_09011"/>